<dbReference type="EMBL" id="KZ559210">
    <property type="protein sequence ID" value="PLB33386.1"/>
    <property type="molecule type" value="Genomic_DNA"/>
</dbReference>
<dbReference type="FunFam" id="3.40.50.10190:FF:000083">
    <property type="entry name" value="DNA damage repair protein (Rad9)"/>
    <property type="match status" value="1"/>
</dbReference>
<evidence type="ECO:0000259" key="5">
    <source>
        <dbReference type="PROSITE" id="PS50172"/>
    </source>
</evidence>
<feature type="compositionally biased region" description="Polar residues" evidence="4">
    <location>
        <begin position="1"/>
        <end position="11"/>
    </location>
</feature>
<dbReference type="FunFam" id="3.40.1350.10:FF:000007">
    <property type="entry name" value="tRNA-splicing endonuclease subunit Sen2"/>
    <property type="match status" value="1"/>
</dbReference>
<evidence type="ECO:0000256" key="3">
    <source>
        <dbReference type="ARBA" id="ARBA00034031"/>
    </source>
</evidence>
<dbReference type="PANTHER" id="PTHR21227:SF0">
    <property type="entry name" value="TRNA-SPLICING ENDONUCLEASE SUBUNIT SEN2"/>
    <property type="match status" value="1"/>
</dbReference>
<feature type="compositionally biased region" description="Polar residues" evidence="4">
    <location>
        <begin position="1026"/>
        <end position="1040"/>
    </location>
</feature>
<feature type="region of interest" description="Disordered" evidence="4">
    <location>
        <begin position="1578"/>
        <end position="1598"/>
    </location>
</feature>
<dbReference type="InterPro" id="IPR011856">
    <property type="entry name" value="tRNA_endonuc-like_dom_sf"/>
</dbReference>
<feature type="compositionally biased region" description="Polar residues" evidence="4">
    <location>
        <begin position="196"/>
        <end position="210"/>
    </location>
</feature>
<dbReference type="InterPro" id="IPR047249">
    <property type="entry name" value="BRCT_p53bp1-like_rpt1"/>
</dbReference>
<feature type="region of interest" description="Disordered" evidence="4">
    <location>
        <begin position="853"/>
        <end position="1157"/>
    </location>
</feature>
<dbReference type="GO" id="GO:0000213">
    <property type="term" value="F:tRNA-intron lyase activity"/>
    <property type="evidence" value="ECO:0007669"/>
    <property type="project" value="UniProtKB-EC"/>
</dbReference>
<evidence type="ECO:0000313" key="7">
    <source>
        <dbReference type="Proteomes" id="UP000234585"/>
    </source>
</evidence>
<evidence type="ECO:0000313" key="6">
    <source>
        <dbReference type="EMBL" id="PLB33386.1"/>
    </source>
</evidence>
<feature type="region of interest" description="Disordered" evidence="4">
    <location>
        <begin position="1"/>
        <end position="37"/>
    </location>
</feature>
<feature type="compositionally biased region" description="Basic and acidic residues" evidence="4">
    <location>
        <begin position="1320"/>
        <end position="1333"/>
    </location>
</feature>
<dbReference type="SMART" id="SM00292">
    <property type="entry name" value="BRCT"/>
    <property type="match status" value="1"/>
</dbReference>
<comment type="similarity">
    <text evidence="1">Belongs to the tRNA-intron endonuclease family.</text>
</comment>
<accession>A0A2I2EYC1</accession>
<dbReference type="OrthoDB" id="129353at2759"/>
<dbReference type="SUPFAM" id="SSF52113">
    <property type="entry name" value="BRCT domain"/>
    <property type="match status" value="1"/>
</dbReference>
<dbReference type="Pfam" id="PF01974">
    <property type="entry name" value="tRNA_int_endo"/>
    <property type="match status" value="1"/>
</dbReference>
<feature type="region of interest" description="Disordered" evidence="4">
    <location>
        <begin position="1847"/>
        <end position="1885"/>
    </location>
</feature>
<feature type="region of interest" description="Disordered" evidence="4">
    <location>
        <begin position="658"/>
        <end position="678"/>
    </location>
</feature>
<dbReference type="RefSeq" id="XP_024667398.1">
    <property type="nucleotide sequence ID" value="XM_024815599.1"/>
</dbReference>
<feature type="region of interest" description="Disordered" evidence="4">
    <location>
        <begin position="1252"/>
        <end position="1414"/>
    </location>
</feature>
<dbReference type="GO" id="GO:0000214">
    <property type="term" value="C:tRNA-intron endonuclease complex"/>
    <property type="evidence" value="ECO:0007669"/>
    <property type="project" value="TreeGrafter"/>
</dbReference>
<organism evidence="6 7">
    <name type="scientific">Aspergillus candidus</name>
    <dbReference type="NCBI Taxonomy" id="41067"/>
    <lineage>
        <taxon>Eukaryota</taxon>
        <taxon>Fungi</taxon>
        <taxon>Dikarya</taxon>
        <taxon>Ascomycota</taxon>
        <taxon>Pezizomycotina</taxon>
        <taxon>Eurotiomycetes</taxon>
        <taxon>Eurotiomycetidae</taxon>
        <taxon>Eurotiales</taxon>
        <taxon>Aspergillaceae</taxon>
        <taxon>Aspergillus</taxon>
        <taxon>Aspergillus subgen. Circumdati</taxon>
    </lineage>
</organism>
<dbReference type="PANTHER" id="PTHR21227">
    <property type="entry name" value="TRNA-SPLICING ENDONUCLEASE SUBUNIT SEN2"/>
    <property type="match status" value="1"/>
</dbReference>
<feature type="domain" description="BRCT" evidence="5">
    <location>
        <begin position="1605"/>
        <end position="1733"/>
    </location>
</feature>
<dbReference type="FunFam" id="2.30.30.140:FF:000141">
    <property type="entry name" value="DNA damage repair protein (Rad9)"/>
    <property type="match status" value="1"/>
</dbReference>
<dbReference type="EC" id="4.6.1.16" evidence="2"/>
<protein>
    <recommendedName>
        <fullName evidence="2">tRNA-intron lyase</fullName>
        <ecNumber evidence="2">4.6.1.16</ecNumber>
    </recommendedName>
</protein>
<dbReference type="GO" id="GO:0000379">
    <property type="term" value="P:tRNA-type intron splice site recognition and cleavage"/>
    <property type="evidence" value="ECO:0007669"/>
    <property type="project" value="TreeGrafter"/>
</dbReference>
<feature type="compositionally biased region" description="Polar residues" evidence="4">
    <location>
        <begin position="764"/>
        <end position="779"/>
    </location>
</feature>
<dbReference type="Pfam" id="PF08605">
    <property type="entry name" value="Rad9_Rad53_bind"/>
    <property type="match status" value="1"/>
</dbReference>
<feature type="compositionally biased region" description="Low complexity" evidence="4">
    <location>
        <begin position="1847"/>
        <end position="1862"/>
    </location>
</feature>
<feature type="compositionally biased region" description="Acidic residues" evidence="4">
    <location>
        <begin position="915"/>
        <end position="925"/>
    </location>
</feature>
<feature type="compositionally biased region" description="Polar residues" evidence="4">
    <location>
        <begin position="1401"/>
        <end position="1414"/>
    </location>
</feature>
<dbReference type="InterPro" id="IPR013914">
    <property type="entry name" value="Rad9_Rad53-bd_dom_fun"/>
</dbReference>
<dbReference type="Gene3D" id="3.40.1350.10">
    <property type="match status" value="1"/>
</dbReference>
<evidence type="ECO:0000256" key="4">
    <source>
        <dbReference type="SAM" id="MobiDB-lite"/>
    </source>
</evidence>
<proteinExistence type="inferred from homology"/>
<dbReference type="GO" id="GO:0005737">
    <property type="term" value="C:cytoplasm"/>
    <property type="evidence" value="ECO:0007669"/>
    <property type="project" value="TreeGrafter"/>
</dbReference>
<dbReference type="InterPro" id="IPR006677">
    <property type="entry name" value="tRNA_intron_Endonuc_cat-like"/>
</dbReference>
<dbReference type="GO" id="GO:0003676">
    <property type="term" value="F:nucleic acid binding"/>
    <property type="evidence" value="ECO:0007669"/>
    <property type="project" value="InterPro"/>
</dbReference>
<feature type="compositionally biased region" description="Polar residues" evidence="4">
    <location>
        <begin position="1092"/>
        <end position="1103"/>
    </location>
</feature>
<feature type="compositionally biased region" description="Polar residues" evidence="4">
    <location>
        <begin position="1145"/>
        <end position="1154"/>
    </location>
</feature>
<gene>
    <name evidence="6" type="ORF">BDW47DRAFT_121263</name>
</gene>
<feature type="region of interest" description="Disordered" evidence="4">
    <location>
        <begin position="696"/>
        <end position="720"/>
    </location>
</feature>
<dbReference type="CDD" id="cd22363">
    <property type="entry name" value="tRNA-intron_lyase_C"/>
    <property type="match status" value="1"/>
</dbReference>
<feature type="region of interest" description="Disordered" evidence="4">
    <location>
        <begin position="748"/>
        <end position="792"/>
    </location>
</feature>
<dbReference type="SUPFAM" id="SSF53032">
    <property type="entry name" value="tRNA-intron endonuclease catalytic domain-like"/>
    <property type="match status" value="1"/>
</dbReference>
<dbReference type="Pfam" id="PF00533">
    <property type="entry name" value="BRCT"/>
    <property type="match status" value="1"/>
</dbReference>
<keyword evidence="7" id="KW-1185">Reference proteome</keyword>
<feature type="compositionally biased region" description="Basic and acidic residues" evidence="4">
    <location>
        <begin position="1291"/>
        <end position="1307"/>
    </location>
</feature>
<comment type="catalytic activity">
    <reaction evidence="3">
        <text>pretRNA = a 3'-half-tRNA molecule with a 5'-OH end + a 5'-half-tRNA molecule with a 2',3'-cyclic phosphate end + an intron with a 2',3'-cyclic phosphate and a 5'-hydroxyl terminus.</text>
        <dbReference type="EC" id="4.6.1.16"/>
    </reaction>
</comment>
<name>A0A2I2EYC1_ASPCN</name>
<dbReference type="PROSITE" id="PS50172">
    <property type="entry name" value="BRCT"/>
    <property type="match status" value="1"/>
</dbReference>
<dbReference type="GeneID" id="36522759"/>
<dbReference type="InterPro" id="IPR036420">
    <property type="entry name" value="BRCT_dom_sf"/>
</dbReference>
<dbReference type="Gene3D" id="3.40.50.10190">
    <property type="entry name" value="BRCT domain"/>
    <property type="match status" value="1"/>
</dbReference>
<feature type="region of interest" description="Disordered" evidence="4">
    <location>
        <begin position="178"/>
        <end position="215"/>
    </location>
</feature>
<dbReference type="InterPro" id="IPR001357">
    <property type="entry name" value="BRCT_dom"/>
</dbReference>
<sequence>MANDSTSTSPSAALPVPSQPESKPGAPRPRAPRPPRPNFKQIYRFPLPINVHPLPPLIPHNPLSIVSVLLSYLTYFIAPPHQDVYPAYFDADTSSVHVTDEKAIRALWEMGFFGKGTLSRSEPSWLGREKKRRGLLGTVASEDMTRQRRSERRELKLERARMERVAVEERLKAEAAARDAADLSVDHNALPPSADGLTNGTDGTAPNTEKFSLRKAREARFLESRRLAAQDGEERVADPAGKRPAGGKTVRFSPVVQAKEITSDSAVHLLDPIGDEAEPLEPAPLQNEEHLQLSNEEAFFLAYGLGTLDVYDGKRKTLLPASSLLPLFCRHSHFPAQDSSADPKPDDPFLVSYAVYHHFRSLGWVVRSGVKFGVDYLLYNRGPVFSHAEFAVVVIPSYSHPYWSETEARRAQCDRNQTRSWWWLHCVNRVQAQVKKSLVICYVEVPPPGPCAAGEGSTSDIGALLSRYSIREMVMRRTVYCLRCDIVLQVKVIMETQDDSLDIVKLQRVALGLVSVTFDVPPSQHLLNELEVTEDLPSDTVDHGRRHISHESVPLASQEATRKSPTHQPHSPSPEQGPDIRPRDSQHLRMDTADSMPSDTQVISQSVYDDVIRQNKEAATTAAFDSNLGDRATLMTLHEGDSGHLDLLSGFDATNIDSTNLEDNDDQSSSKLGESSPMVYQPNLFPESQRFLSKTPASAAKLGPPGTPATGTPCASRNPLAANVESSGGIMALSQVFRATQVPSSPLVNGQLSEPLSERPSPNLPIQNHAPSHGLSSPLHNLAATFPQDSSEPHLHYITMKESQSRRDKAMQERMARSAEIVYSEDQSDGEFDKEPSFVEQLRRQKTIDAETTAQFAGLTAPARSPSQRKRPASMRGMSPSGRPERRKWPVPPVPTAFEDDMQECAAAPVVGVASEEETEQEEDLVPPVPRSQDPDPSTEEDKENCLDNSQNQLDGAGSAHGRLSQVLDLYESSNNNPRQPEPTADETWNGAGRSSQVLVVKDSQRSPEPQDVDGLEKAAVDGPWNGNQTTPSPTKNLGIQSSPPSESQRSRVSFRLDDHNTTARARSHSAGSDVGASTRLRVPATQEDNGDWQSIPATQNHTIPIGKVQKRDLGEKSSSMPSRVAETPIQRPGSFGDAVPSTRVPETSPSRFPSQAWAVDGNNDAMDQEDDDLPPVYVATHERASRSQPLFSDSSSPAKDYFHSKIFSSPSGRQRRALTEIAADVSPYADAGRFDVDINILSTDDRDFRAAVAMSPTPKKKRHVQPTAMGDAEEPIPVRDQPRHGAVNEGSKEADSRPVPTREPKKSAPSHKKPQNKTAAEEPRETRILDAAKRKRADTTPVNVNPRSEITVEEPKETTAQMTTREPQEPTPISEEPRKEFSVKIKPTMKSTPEDPVRTAASSRQEEQVPSGSNAPIAFNQVLAPWSGPKRAYYPATCFGKPFGTSQSRYLVKFEDSMPIEVPLGAVKRLELRIGDAVKVDVPNVPKVTHIIRGLENRLSGDELAKESASGTIPVTDIYGHSTLLLGPKQRKSLPNGGLPGPENIVKVPISRIYLDTILWNQLKDRQYTYTSVSKQVESGLHTPSDRHMTPASPSTRLSRSIRFSSGLFTGMVFAVSYGENADTKSRIVKMILENDGRILHDGFNELFELPSNAPLATPTKSPASITSGNSNQFRLTSGAEDVGFACLIADKHSRRPKYMQALALNLPCLSDRWIEDCVAHNRIVEWEMYLLPAGDSSYLNGATKSRFLAPYPAAKARLSDTIAARPSFLSGQSVLIVMGRGKADEERRKTYLFLTYALGASRVERLPDVKSVRVACEQGAGSGAGWDWVYVDSEEKASAIGSLLGQSVPGSQQSQSSQSQRPRKRKRSGFAGSFASDNDSGGNTSVRVVSNELVCQSLILGRLLAQ</sequence>
<dbReference type="CDD" id="cd17745">
    <property type="entry name" value="BRCT_p53bp1_rpt1"/>
    <property type="match status" value="1"/>
</dbReference>
<feature type="region of interest" description="Disordered" evidence="4">
    <location>
        <begin position="550"/>
        <end position="585"/>
    </location>
</feature>
<evidence type="ECO:0000256" key="2">
    <source>
        <dbReference type="ARBA" id="ARBA00012573"/>
    </source>
</evidence>
<evidence type="ECO:0000256" key="1">
    <source>
        <dbReference type="ARBA" id="ARBA00008078"/>
    </source>
</evidence>
<dbReference type="STRING" id="41067.A0A2I2EYC1"/>
<feature type="compositionally biased region" description="Low complexity" evidence="4">
    <location>
        <begin position="1041"/>
        <end position="1054"/>
    </location>
</feature>
<dbReference type="Gene3D" id="2.30.30.140">
    <property type="match status" value="1"/>
</dbReference>
<reference evidence="6 7" key="1">
    <citation type="submission" date="2017-12" db="EMBL/GenBank/DDBJ databases">
        <authorList>
            <consortium name="DOE Joint Genome Institute"/>
            <person name="Haridas S."/>
            <person name="Kjaerbolling I."/>
            <person name="Vesth T.C."/>
            <person name="Frisvad J.C."/>
            <person name="Nybo J.L."/>
            <person name="Theobald S."/>
            <person name="Kuo A."/>
            <person name="Bowyer P."/>
            <person name="Matsuda Y."/>
            <person name="Mondo S."/>
            <person name="Lyhne E.K."/>
            <person name="Kogle M.E."/>
            <person name="Clum A."/>
            <person name="Lipzen A."/>
            <person name="Salamov A."/>
            <person name="Ngan C.Y."/>
            <person name="Daum C."/>
            <person name="Chiniquy J."/>
            <person name="Barry K."/>
            <person name="LaButti K."/>
            <person name="Simmons B.A."/>
            <person name="Magnuson J.K."/>
            <person name="Mortensen U.H."/>
            <person name="Larsen T.O."/>
            <person name="Grigoriev I.V."/>
            <person name="Baker S.E."/>
            <person name="Andersen M.R."/>
            <person name="Nordberg H.P."/>
            <person name="Cantor M.N."/>
            <person name="Hua S.X."/>
        </authorList>
    </citation>
    <scope>NUCLEOTIDE SEQUENCE [LARGE SCALE GENOMIC DNA]</scope>
    <source>
        <strain evidence="6 7">CBS 102.13</strain>
    </source>
</reference>
<dbReference type="Proteomes" id="UP000234585">
    <property type="component" value="Unassembled WGS sequence"/>
</dbReference>
<feature type="compositionally biased region" description="Pro residues" evidence="4">
    <location>
        <begin position="26"/>
        <end position="37"/>
    </location>
</feature>
<dbReference type="InterPro" id="IPR006676">
    <property type="entry name" value="tRNA_splic"/>
</dbReference>
<dbReference type="InterPro" id="IPR036167">
    <property type="entry name" value="tRNA_intron_Endo_cat-like_sf"/>
</dbReference>